<reference evidence="1" key="1">
    <citation type="submission" date="2020-01" db="EMBL/GenBank/DDBJ databases">
        <authorList>
            <person name="Rat A."/>
        </authorList>
    </citation>
    <scope>NUCLEOTIDE SEQUENCE</scope>
    <source>
        <strain evidence="1">LMG 31161</strain>
    </source>
</reference>
<dbReference type="GO" id="GO:0016740">
    <property type="term" value="F:transferase activity"/>
    <property type="evidence" value="ECO:0007669"/>
    <property type="project" value="UniProtKB-KW"/>
</dbReference>
<sequence>MPAGSAAPAGRLHAPKALLRRWPHLPAFFGEAPILPPPAIPAADDVLMIPVGAAPPAGWGGRVLRLDPGPFAPPALGGREMPAILFAAEAADPVASILAQPAPPLAPDVLRRWQAALRAARLGGPPGLPDPGAAALGCAPGEAVLVVDPCDPALAGAVAALVTEAGERAVTVRDPFAPTRARPILPETRPGRLSPWTLIDAAARIHALPGAMARLAALAGIPVAGPVMDGDAMLGALVAAARCVDPIRRVPVPFEEALALLGAWRRQEAENRRIAVCVGMSFWKRRRIASALASSLGPPAFARGAAEAVATAARRDGAIAVWASRAPRGLVDQAARAGVPLLWVEDGFIRSAGLGAGFLPGASLTCDRRRPYYDPRAPSDLEVLLATAEVPPELRARAEALRAALIAGGITKYNLSGAAPVLPATPGRRRILVPGQVEDDLSIRLGASAEVRGNLDLLRAVRAAAPDAFIAFKPHPDVEAGYRRGAVPEAEARALADVVLARAPIAPLLDQVEEVHTITSLTGFEALLRGRAVTCWGQPFYAGWGLTEDRAPIPRRRRRLSVDELLAIALILYPRYLDPVTELPCTPEQLIERLREPRAWSGGLAAWLRRWQGRAMARLLPGRG</sequence>
<name>A0A9X9WNZ6_9PROT</name>
<accession>A0A9X9WNZ6</accession>
<reference evidence="1" key="3">
    <citation type="journal article" date="2021" name="Syst. Appl. Microbiol.">
        <title>Roseomonas hellenica sp. nov., isolated from roots of wild-growing Alkanna tinctoria.</title>
        <authorList>
            <person name="Rat A."/>
            <person name="Naranjo H.D."/>
            <person name="Lebbe L."/>
            <person name="Cnockaert M."/>
            <person name="Krigas N."/>
            <person name="Grigoriadou K."/>
            <person name="Maloupa E."/>
            <person name="Willems A."/>
        </authorList>
    </citation>
    <scope>NUCLEOTIDE SEQUENCE</scope>
    <source>
        <strain evidence="1">LMG 31161</strain>
    </source>
</reference>
<keyword evidence="1" id="KW-0808">Transferase</keyword>
<dbReference type="GO" id="GO:0015774">
    <property type="term" value="P:polysaccharide transport"/>
    <property type="evidence" value="ECO:0007669"/>
    <property type="project" value="InterPro"/>
</dbReference>
<dbReference type="CDD" id="cd16439">
    <property type="entry name" value="beta_Kdo_transferase_KpsC_2"/>
    <property type="match status" value="1"/>
</dbReference>
<keyword evidence="3" id="KW-1185">Reference proteome</keyword>
<evidence type="ECO:0000313" key="4">
    <source>
        <dbReference type="Proteomes" id="UP001138708"/>
    </source>
</evidence>
<dbReference type="Pfam" id="PF05159">
    <property type="entry name" value="Capsule_synth"/>
    <property type="match status" value="2"/>
</dbReference>
<dbReference type="Proteomes" id="UP001138708">
    <property type="component" value="Unassembled WGS sequence"/>
</dbReference>
<organism evidence="1 4">
    <name type="scientific">Neoroseomonas oryzicola</name>
    <dbReference type="NCBI Taxonomy" id="535904"/>
    <lineage>
        <taxon>Bacteria</taxon>
        <taxon>Pseudomonadati</taxon>
        <taxon>Pseudomonadota</taxon>
        <taxon>Alphaproteobacteria</taxon>
        <taxon>Acetobacterales</taxon>
        <taxon>Acetobacteraceae</taxon>
        <taxon>Neoroseomonas</taxon>
    </lineage>
</organism>
<dbReference type="GO" id="GO:0000271">
    <property type="term" value="P:polysaccharide biosynthetic process"/>
    <property type="evidence" value="ECO:0007669"/>
    <property type="project" value="InterPro"/>
</dbReference>
<comment type="caution">
    <text evidence="1">The sequence shown here is derived from an EMBL/GenBank/DDBJ whole genome shotgun (WGS) entry which is preliminary data.</text>
</comment>
<dbReference type="InterPro" id="IPR007833">
    <property type="entry name" value="Capsule_polysaccharide_synth"/>
</dbReference>
<dbReference type="RefSeq" id="WP_168039709.1">
    <property type="nucleotide sequence ID" value="NZ_JAAEDK010000077.1"/>
</dbReference>
<evidence type="ECO:0000313" key="3">
    <source>
        <dbReference type="Proteomes" id="UP000746741"/>
    </source>
</evidence>
<evidence type="ECO:0000313" key="2">
    <source>
        <dbReference type="EMBL" id="NKE16321.1"/>
    </source>
</evidence>
<proteinExistence type="predicted"/>
<evidence type="ECO:0000313" key="1">
    <source>
        <dbReference type="EMBL" id="MBR0662056.1"/>
    </source>
</evidence>
<gene>
    <name evidence="2" type="ORF">GWK15_05155</name>
    <name evidence="1" type="ORF">GXW75_22570</name>
</gene>
<reference evidence="2 3" key="2">
    <citation type="submission" date="2020-02" db="EMBL/GenBank/DDBJ databases">
        <authorList>
            <person name="Sun Q."/>
            <person name="Inoue M."/>
        </authorList>
    </citation>
    <scope>NUCLEOTIDE SEQUENCE [LARGE SCALE GENOMIC DNA]</scope>
    <source>
        <strain evidence="2 3">KCTC 22478</strain>
    </source>
</reference>
<dbReference type="AlphaFoldDB" id="A0A9X9WNZ6"/>
<dbReference type="Proteomes" id="UP000746741">
    <property type="component" value="Unassembled WGS sequence"/>
</dbReference>
<dbReference type="EMBL" id="JAAVUP010000001">
    <property type="protein sequence ID" value="NKE16321.1"/>
    <property type="molecule type" value="Genomic_DNA"/>
</dbReference>
<protein>
    <submittedName>
        <fullName evidence="1">Beta-3-deoxy-D-manno-oct-2-ulosonic acid transferase</fullName>
    </submittedName>
</protein>
<dbReference type="EMBL" id="JAAEDK010000077">
    <property type="protein sequence ID" value="MBR0662056.1"/>
    <property type="molecule type" value="Genomic_DNA"/>
</dbReference>